<sequence length="725" mass="81022">MADSSDRILNGGFQPQYAPFQRLFQPNNSRGPSRSNTNTPSPTHDHILPNAQSPGFGYGRQGHPMMNLGPKFTPGGNDNHHGFSSFGGGGYGGGNHVGQQHSTPTLQNAQPLTPFQQEQLEIASLSRKSSGIHHHAKVSVETARTGSRPSAAVTITDPNHPSQPIINGLHRKDGPTQEAQEMPSEDGSEKRQEWRALDLGGVGTRNLAQELFKYSFITQLYINHNKLTSLPPDIKQLKLLTQLDVSGNQLTSVPVELGMLTNLKELFLVDNQLTTLPAELGTLYQLKTIGIEGNPLNEQLKSLIYKDGTVGLIKYLRDSCPVPLPPPERQWYIGDKKSDASDDAEKRTPEHGIDSFNVFCYNILCDKYATSTMYGYTPSWALSWDYRKELILQEVMSYAAEIVCLQEVDIQNYEDYFAPQLAYAEYKGVFWPKGRAKTMREEERRTVDGCATFYKTTTFDLLDKKLIEFSQIAMSRDDFKKTDDFFDRVQNKDNIATVTLLENKKTGGRVIAVNAHIHWDPRFKDVKLVQVALMMDEIHRLATQYAKIPPRARPTNHEGEWDPPKYSNGTKIPLIICGDFNSIATSGVYEYLSKGIATADHSDFGESAYGALTSEGITHPFAMKSAYANHDMQFTNYTPGFAGVIDYIWYTTNALEVKGLLGGVDESYLERVVGFPNAHFPSDHIGIMAEFKFKKQAETKTLPPPDFGESSRRTSRQETRGGARR</sequence>
<dbReference type="EMBL" id="BACD03000013">
    <property type="protein sequence ID" value="GAO48224.1"/>
    <property type="molecule type" value="Genomic_DNA"/>
</dbReference>
<dbReference type="InterPro" id="IPR050410">
    <property type="entry name" value="CCR4/nocturin_mRNA_transcr"/>
</dbReference>
<keyword evidence="26" id="KW-1185">Reference proteome</keyword>
<dbReference type="GO" id="GO:0046872">
    <property type="term" value="F:metal ion binding"/>
    <property type="evidence" value="ECO:0007669"/>
    <property type="project" value="UniProtKB-KW"/>
</dbReference>
<feature type="compositionally biased region" description="Polar residues" evidence="23">
    <location>
        <begin position="156"/>
        <end position="165"/>
    </location>
</feature>
<reference evidence="25 26" key="3">
    <citation type="journal article" date="2015" name="Genome Announc.">
        <title>Draft Genome Sequence of the Archiascomycetous Yeast Saitoella complicata.</title>
        <authorList>
            <person name="Yamauchi K."/>
            <person name="Kondo S."/>
            <person name="Hamamoto M."/>
            <person name="Takahashi Y."/>
            <person name="Ogura Y."/>
            <person name="Hayashi T."/>
            <person name="Nishida H."/>
        </authorList>
    </citation>
    <scope>NUCLEOTIDE SEQUENCE [LARGE SCALE GENOMIC DNA]</scope>
    <source>
        <strain evidence="25 26">NRRL Y-17804</strain>
    </source>
</reference>
<evidence type="ECO:0000256" key="13">
    <source>
        <dbReference type="ARBA" id="ARBA00022839"/>
    </source>
</evidence>
<dbReference type="AlphaFoldDB" id="A0A0E9NEF1"/>
<dbReference type="InterPro" id="IPR005135">
    <property type="entry name" value="Endo/exonuclease/phosphatase"/>
</dbReference>
<dbReference type="InterPro" id="IPR032675">
    <property type="entry name" value="LRR_dom_sf"/>
</dbReference>
<dbReference type="GO" id="GO:0003723">
    <property type="term" value="F:RNA binding"/>
    <property type="evidence" value="ECO:0007669"/>
    <property type="project" value="UniProtKB-KW"/>
</dbReference>
<dbReference type="Pfam" id="PF13855">
    <property type="entry name" value="LRR_8"/>
    <property type="match status" value="1"/>
</dbReference>
<evidence type="ECO:0000256" key="18">
    <source>
        <dbReference type="ARBA" id="ARBA00023242"/>
    </source>
</evidence>
<comment type="similarity">
    <text evidence="5">Belongs to the CCR4/nocturin family.</text>
</comment>
<evidence type="ECO:0000256" key="16">
    <source>
        <dbReference type="ARBA" id="ARBA00023015"/>
    </source>
</evidence>
<feature type="domain" description="Endonuclease/exonuclease/phosphatase" evidence="24">
    <location>
        <begin position="361"/>
        <end position="684"/>
    </location>
</feature>
<dbReference type="EC" id="3.1.13.4" evidence="6"/>
<evidence type="ECO:0000256" key="14">
    <source>
        <dbReference type="ARBA" id="ARBA00022842"/>
    </source>
</evidence>
<feature type="compositionally biased region" description="Basic and acidic residues" evidence="23">
    <location>
        <begin position="709"/>
        <end position="725"/>
    </location>
</feature>
<protein>
    <recommendedName>
        <fullName evidence="19">CCR4-Not complex 3'-5'-exoribonuclease subunit Ccr4</fullName>
        <ecNumber evidence="6">3.1.13.4</ecNumber>
    </recommendedName>
    <alternativeName>
        <fullName evidence="20">Carbon catabolite repressor protein 4</fullName>
    </alternativeName>
    <alternativeName>
        <fullName evidence="21">Cytoplasmic deadenylase</fullName>
    </alternativeName>
    <alternativeName>
        <fullName evidence="22">Glucose-repressible alcohol dehydrogenase transcriptional effector</fullName>
    </alternativeName>
</protein>
<comment type="subcellular location">
    <subcellularLocation>
        <location evidence="4">Cytoplasm</location>
    </subcellularLocation>
    <subcellularLocation>
        <location evidence="3">Nucleus</location>
    </subcellularLocation>
</comment>
<evidence type="ECO:0000256" key="7">
    <source>
        <dbReference type="ARBA" id="ARBA00022490"/>
    </source>
</evidence>
<evidence type="ECO:0000256" key="8">
    <source>
        <dbReference type="ARBA" id="ARBA00022614"/>
    </source>
</evidence>
<dbReference type="OMA" id="PHYYARA"/>
<evidence type="ECO:0000256" key="6">
    <source>
        <dbReference type="ARBA" id="ARBA00012161"/>
    </source>
</evidence>
<dbReference type="GO" id="GO:0004535">
    <property type="term" value="F:poly(A)-specific ribonuclease activity"/>
    <property type="evidence" value="ECO:0007669"/>
    <property type="project" value="UniProtKB-EC"/>
</dbReference>
<evidence type="ECO:0000259" key="24">
    <source>
        <dbReference type="Pfam" id="PF03372"/>
    </source>
</evidence>
<dbReference type="CDD" id="cd09097">
    <property type="entry name" value="Deadenylase_CCR4"/>
    <property type="match status" value="1"/>
</dbReference>
<keyword evidence="11" id="KW-0677">Repeat</keyword>
<dbReference type="FunFam" id="3.60.10.10:FF:000037">
    <property type="entry name" value="Glucose-repressible alcohol dehydrogenase transcriptional effector"/>
    <property type="match status" value="1"/>
</dbReference>
<evidence type="ECO:0000256" key="9">
    <source>
        <dbReference type="ARBA" id="ARBA00022722"/>
    </source>
</evidence>
<keyword evidence="16" id="KW-0805">Transcription regulation</keyword>
<dbReference type="SMART" id="SM00369">
    <property type="entry name" value="LRR_TYP"/>
    <property type="match status" value="2"/>
</dbReference>
<reference evidence="25 26" key="1">
    <citation type="journal article" date="2011" name="J. Gen. Appl. Microbiol.">
        <title>Draft genome sequencing of the enigmatic yeast Saitoella complicata.</title>
        <authorList>
            <person name="Nishida H."/>
            <person name="Hamamoto M."/>
            <person name="Sugiyama J."/>
        </authorList>
    </citation>
    <scope>NUCLEOTIDE SEQUENCE [LARGE SCALE GENOMIC DNA]</scope>
    <source>
        <strain evidence="25 26">NRRL Y-17804</strain>
    </source>
</reference>
<evidence type="ECO:0000256" key="15">
    <source>
        <dbReference type="ARBA" id="ARBA00022884"/>
    </source>
</evidence>
<evidence type="ECO:0000256" key="4">
    <source>
        <dbReference type="ARBA" id="ARBA00004496"/>
    </source>
</evidence>
<evidence type="ECO:0000256" key="20">
    <source>
        <dbReference type="ARBA" id="ARBA00030493"/>
    </source>
</evidence>
<evidence type="ECO:0000256" key="10">
    <source>
        <dbReference type="ARBA" id="ARBA00022723"/>
    </source>
</evidence>
<feature type="region of interest" description="Disordered" evidence="23">
    <location>
        <begin position="1"/>
        <end position="108"/>
    </location>
</feature>
<keyword evidence="7" id="KW-0963">Cytoplasm</keyword>
<evidence type="ECO:0000256" key="21">
    <source>
        <dbReference type="ARBA" id="ARBA00031469"/>
    </source>
</evidence>
<evidence type="ECO:0000256" key="2">
    <source>
        <dbReference type="ARBA" id="ARBA00001946"/>
    </source>
</evidence>
<evidence type="ECO:0000256" key="11">
    <source>
        <dbReference type="ARBA" id="ARBA00022737"/>
    </source>
</evidence>
<evidence type="ECO:0000256" key="22">
    <source>
        <dbReference type="ARBA" id="ARBA00033317"/>
    </source>
</evidence>
<feature type="region of interest" description="Disordered" evidence="23">
    <location>
        <begin position="699"/>
        <end position="725"/>
    </location>
</feature>
<comment type="cofactor">
    <cofactor evidence="2">
        <name>Mg(2+)</name>
        <dbReference type="ChEBI" id="CHEBI:18420"/>
    </cofactor>
</comment>
<dbReference type="InterPro" id="IPR001611">
    <property type="entry name" value="Leu-rich_rpt"/>
</dbReference>
<feature type="region of interest" description="Disordered" evidence="23">
    <location>
        <begin position="126"/>
        <end position="190"/>
    </location>
</feature>
<keyword evidence="13" id="KW-0269">Exonuclease</keyword>
<keyword evidence="15" id="KW-0694">RNA-binding</keyword>
<dbReference type="GO" id="GO:0005737">
    <property type="term" value="C:cytoplasm"/>
    <property type="evidence" value="ECO:0007669"/>
    <property type="project" value="UniProtKB-SubCell"/>
</dbReference>
<dbReference type="PANTHER" id="PTHR12121">
    <property type="entry name" value="CARBON CATABOLITE REPRESSOR PROTEIN 4"/>
    <property type="match status" value="1"/>
</dbReference>
<keyword evidence="8" id="KW-0433">Leucine-rich repeat</keyword>
<dbReference type="Gene3D" id="3.60.10.10">
    <property type="entry name" value="Endonuclease/exonuclease/phosphatase"/>
    <property type="match status" value="1"/>
</dbReference>
<evidence type="ECO:0000256" key="12">
    <source>
        <dbReference type="ARBA" id="ARBA00022801"/>
    </source>
</evidence>
<name>A0A0E9NEF1_SAICN</name>
<comment type="caution">
    <text evidence="25">The sequence shown here is derived from an EMBL/GenBank/DDBJ whole genome shotgun (WGS) entry which is preliminary data.</text>
</comment>
<organism evidence="25 26">
    <name type="scientific">Saitoella complicata (strain BCRC 22490 / CBS 7301 / JCM 7358 / NBRC 10748 / NRRL Y-17804)</name>
    <dbReference type="NCBI Taxonomy" id="698492"/>
    <lineage>
        <taxon>Eukaryota</taxon>
        <taxon>Fungi</taxon>
        <taxon>Dikarya</taxon>
        <taxon>Ascomycota</taxon>
        <taxon>Taphrinomycotina</taxon>
        <taxon>Taphrinomycotina incertae sedis</taxon>
        <taxon>Saitoella</taxon>
    </lineage>
</organism>
<dbReference type="InterPro" id="IPR003591">
    <property type="entry name" value="Leu-rich_rpt_typical-subtyp"/>
</dbReference>
<evidence type="ECO:0000256" key="19">
    <source>
        <dbReference type="ARBA" id="ARBA00023475"/>
    </source>
</evidence>
<keyword evidence="17" id="KW-0804">Transcription</keyword>
<keyword evidence="9" id="KW-0540">Nuclease</keyword>
<keyword evidence="14" id="KW-0460">Magnesium</keyword>
<dbReference type="Gene3D" id="3.80.10.10">
    <property type="entry name" value="Ribonuclease Inhibitor"/>
    <property type="match status" value="1"/>
</dbReference>
<proteinExistence type="inferred from homology"/>
<dbReference type="PROSITE" id="PS51450">
    <property type="entry name" value="LRR"/>
    <property type="match status" value="1"/>
</dbReference>
<evidence type="ECO:0000256" key="17">
    <source>
        <dbReference type="ARBA" id="ARBA00023163"/>
    </source>
</evidence>
<comment type="catalytic activity">
    <reaction evidence="1">
        <text>Exonucleolytic cleavage of poly(A) to 5'-AMP.</text>
        <dbReference type="EC" id="3.1.13.4"/>
    </reaction>
</comment>
<evidence type="ECO:0000256" key="23">
    <source>
        <dbReference type="SAM" id="MobiDB-lite"/>
    </source>
</evidence>
<feature type="compositionally biased region" description="Gly residues" evidence="23">
    <location>
        <begin position="85"/>
        <end position="96"/>
    </location>
</feature>
<evidence type="ECO:0000256" key="1">
    <source>
        <dbReference type="ARBA" id="ARBA00001663"/>
    </source>
</evidence>
<dbReference type="PANTHER" id="PTHR12121:SF100">
    <property type="entry name" value="POLY(A)-SPECIFIC RIBONUCLEASE"/>
    <property type="match status" value="1"/>
</dbReference>
<dbReference type="STRING" id="698492.A0A0E9NEF1"/>
<keyword evidence="12" id="KW-0378">Hydrolase</keyword>
<feature type="compositionally biased region" description="Polar residues" evidence="23">
    <location>
        <begin position="24"/>
        <end position="42"/>
    </location>
</feature>
<gene>
    <name evidence="25" type="ORF">G7K_2404-t1</name>
</gene>
<dbReference type="GO" id="GO:0005634">
    <property type="term" value="C:nucleus"/>
    <property type="evidence" value="ECO:0007669"/>
    <property type="project" value="UniProtKB-SubCell"/>
</dbReference>
<reference evidence="25 26" key="2">
    <citation type="journal article" date="2014" name="J. Gen. Appl. Microbiol.">
        <title>The early diverging ascomycetous budding yeast Saitoella complicata has three histone deacetylases belonging to the Clr6, Hos2, and Rpd3 lineages.</title>
        <authorList>
            <person name="Nishida H."/>
            <person name="Matsumoto T."/>
            <person name="Kondo S."/>
            <person name="Hamamoto M."/>
            <person name="Yoshikawa H."/>
        </authorList>
    </citation>
    <scope>NUCLEOTIDE SEQUENCE [LARGE SCALE GENOMIC DNA]</scope>
    <source>
        <strain evidence="25 26">NRRL Y-17804</strain>
    </source>
</reference>
<keyword evidence="10" id="KW-0479">Metal-binding</keyword>
<evidence type="ECO:0000256" key="3">
    <source>
        <dbReference type="ARBA" id="ARBA00004123"/>
    </source>
</evidence>
<dbReference type="SUPFAM" id="SSF52058">
    <property type="entry name" value="L domain-like"/>
    <property type="match status" value="1"/>
</dbReference>
<dbReference type="InterPro" id="IPR036691">
    <property type="entry name" value="Endo/exonu/phosph_ase_sf"/>
</dbReference>
<keyword evidence="18" id="KW-0539">Nucleus</keyword>
<dbReference type="Proteomes" id="UP000033140">
    <property type="component" value="Unassembled WGS sequence"/>
</dbReference>
<evidence type="ECO:0000313" key="25">
    <source>
        <dbReference type="EMBL" id="GAO48224.1"/>
    </source>
</evidence>
<dbReference type="SMART" id="SM00364">
    <property type="entry name" value="LRR_BAC"/>
    <property type="match status" value="3"/>
</dbReference>
<evidence type="ECO:0000313" key="26">
    <source>
        <dbReference type="Proteomes" id="UP000033140"/>
    </source>
</evidence>
<accession>A0A0E9NEF1</accession>
<evidence type="ECO:0000256" key="5">
    <source>
        <dbReference type="ARBA" id="ARBA00010774"/>
    </source>
</evidence>
<dbReference type="Pfam" id="PF03372">
    <property type="entry name" value="Exo_endo_phos"/>
    <property type="match status" value="1"/>
</dbReference>
<dbReference type="SUPFAM" id="SSF56219">
    <property type="entry name" value="DNase I-like"/>
    <property type="match status" value="1"/>
</dbReference>